<organism evidence="4 5">
    <name type="scientific">Castellaniella denitrificans</name>
    <dbReference type="NCBI Taxonomy" id="56119"/>
    <lineage>
        <taxon>Bacteria</taxon>
        <taxon>Pseudomonadati</taxon>
        <taxon>Pseudomonadota</taxon>
        <taxon>Betaproteobacteria</taxon>
        <taxon>Burkholderiales</taxon>
        <taxon>Alcaligenaceae</taxon>
        <taxon>Castellaniella</taxon>
    </lineage>
</organism>
<dbReference type="EMBL" id="JAPWHE010000004">
    <property type="protein sequence ID" value="MCZ4329859.1"/>
    <property type="molecule type" value="Genomic_DNA"/>
</dbReference>
<comment type="caution">
    <text evidence="4">The sequence shown here is derived from an EMBL/GenBank/DDBJ whole genome shotgun (WGS) entry which is preliminary data.</text>
</comment>
<evidence type="ECO:0000256" key="3">
    <source>
        <dbReference type="SAM" id="MobiDB-lite"/>
    </source>
</evidence>
<evidence type="ECO:0000256" key="2">
    <source>
        <dbReference type="RuleBase" id="RU362097"/>
    </source>
</evidence>
<dbReference type="PROSITE" id="PS51257">
    <property type="entry name" value="PROKAR_LIPOPROTEIN"/>
    <property type="match status" value="1"/>
</dbReference>
<dbReference type="Pfam" id="PF02321">
    <property type="entry name" value="OEP"/>
    <property type="match status" value="2"/>
</dbReference>
<keyword evidence="5" id="KW-1185">Reference proteome</keyword>
<feature type="region of interest" description="Disordered" evidence="3">
    <location>
        <begin position="463"/>
        <end position="482"/>
    </location>
</feature>
<dbReference type="PANTHER" id="PTHR30203">
    <property type="entry name" value="OUTER MEMBRANE CATION EFFLUX PROTEIN"/>
    <property type="match status" value="1"/>
</dbReference>
<dbReference type="Gene3D" id="1.20.1600.10">
    <property type="entry name" value="Outer membrane efflux proteins (OEP)"/>
    <property type="match status" value="1"/>
</dbReference>
<comment type="similarity">
    <text evidence="1 2">Belongs to the outer membrane factor (OMF) (TC 1.B.17) family.</text>
</comment>
<gene>
    <name evidence="4" type="ORF">O4H32_07840</name>
</gene>
<proteinExistence type="inferred from homology"/>
<sequence length="482" mass="52495">MKRAIRALGAVGLLLTVTACVDLAPRHATPPLPVANAWPADTGAETARALADLNWSHYFQDAEMRRLIGLALEHNRDLRLAVLRVREAEAAYRIQRSELPPSIGAQGQGTRARDIAAPLPDQTVVQSKYQAAVGLTNWEIDFWGRIRNLKDAALDEWLATDAARQGVQTALIRQVADAVLALRELEQRAVLAREAVDNRRQSLDIFEQRRKIGSSSALELTQVRTLLIQAQSLSAQIEQQRAAARHALALLVGADPGPRSAVPVSLDATPLASLRPGLPADVLLARPDIRVAEYRLRAAHARIGAARAAFLPRISLTSSLGTASTELDSLFESGSRAWMFTPVIEIPIFTAGRLQANLEVAEVRRDMAVATYERDIQTAFREVSDALSARRWLAEQMEIQARMARTQAERATLAQLRYDSGAAPYLEVLDAQRDLLTAQQQLVQVRAAWLSSQVALFAALGGGAGPAPTDHRSPAPQAGITH</sequence>
<evidence type="ECO:0000313" key="4">
    <source>
        <dbReference type="EMBL" id="MCZ4329859.1"/>
    </source>
</evidence>
<feature type="chain" id="PRO_5044962823" evidence="2">
    <location>
        <begin position="20"/>
        <end position="482"/>
    </location>
</feature>
<name>A0ABT4M3G9_9BURK</name>
<dbReference type="PANTHER" id="PTHR30203:SF32">
    <property type="entry name" value="CATION EFFLUX SYSTEM PROTEIN CUSC"/>
    <property type="match status" value="1"/>
</dbReference>
<dbReference type="Gene3D" id="2.20.200.10">
    <property type="entry name" value="Outer membrane efflux proteins (OEP)"/>
    <property type="match status" value="1"/>
</dbReference>
<keyword evidence="2" id="KW-0812">Transmembrane</keyword>
<evidence type="ECO:0000256" key="1">
    <source>
        <dbReference type="ARBA" id="ARBA00007613"/>
    </source>
</evidence>
<evidence type="ECO:0000313" key="5">
    <source>
        <dbReference type="Proteomes" id="UP001068379"/>
    </source>
</evidence>
<keyword evidence="2" id="KW-0472">Membrane</keyword>
<dbReference type="RefSeq" id="WP_269358031.1">
    <property type="nucleotide sequence ID" value="NZ_JAPWHE010000004.1"/>
</dbReference>
<feature type="signal peptide" evidence="2">
    <location>
        <begin position="1"/>
        <end position="19"/>
    </location>
</feature>
<dbReference type="NCBIfam" id="TIGR01845">
    <property type="entry name" value="outer_NodT"/>
    <property type="match status" value="1"/>
</dbReference>
<dbReference type="Proteomes" id="UP001068379">
    <property type="component" value="Unassembled WGS sequence"/>
</dbReference>
<comment type="subcellular location">
    <subcellularLocation>
        <location evidence="2">Cell membrane</location>
        <topology evidence="2">Lipid-anchor</topology>
    </subcellularLocation>
</comment>
<keyword evidence="2" id="KW-0564">Palmitate</keyword>
<dbReference type="InterPro" id="IPR010131">
    <property type="entry name" value="MdtP/NodT-like"/>
</dbReference>
<accession>A0ABT4M3G9</accession>
<keyword evidence="2" id="KW-0449">Lipoprotein</keyword>
<keyword evidence="2" id="KW-1134">Transmembrane beta strand</keyword>
<reference evidence="4" key="1">
    <citation type="submission" date="2022-12" db="EMBL/GenBank/DDBJ databases">
        <title>Bacterial isolates from different developmental stages of Nematostella vectensis.</title>
        <authorList>
            <person name="Fraune S."/>
        </authorList>
    </citation>
    <scope>NUCLEOTIDE SEQUENCE</scope>
    <source>
        <strain evidence="4">G21619-S1</strain>
    </source>
</reference>
<protein>
    <submittedName>
        <fullName evidence="4">Efflux transporter outer membrane subunit</fullName>
    </submittedName>
</protein>
<keyword evidence="2" id="KW-0732">Signal</keyword>
<dbReference type="SUPFAM" id="SSF56954">
    <property type="entry name" value="Outer membrane efflux proteins (OEP)"/>
    <property type="match status" value="1"/>
</dbReference>
<dbReference type="InterPro" id="IPR003423">
    <property type="entry name" value="OMP_efflux"/>
</dbReference>